<dbReference type="OrthoDB" id="37928at2157"/>
<evidence type="ECO:0000256" key="2">
    <source>
        <dbReference type="ARBA" id="ARBA00011245"/>
    </source>
</evidence>
<dbReference type="GO" id="GO:0000166">
    <property type="term" value="F:nucleotide binding"/>
    <property type="evidence" value="ECO:0007669"/>
    <property type="project" value="UniProtKB-KW"/>
</dbReference>
<dbReference type="EC" id="6.2.1.30" evidence="7"/>
<dbReference type="KEGG" id="mvn:Mevan_1590"/>
<dbReference type="PIRSF" id="PIRSF006444">
    <property type="entry name" value="PaaK"/>
    <property type="match status" value="1"/>
</dbReference>
<evidence type="ECO:0000313" key="7">
    <source>
        <dbReference type="EMBL" id="ABR55482.1"/>
    </source>
</evidence>
<dbReference type="STRING" id="406327.Mevan_1590"/>
<feature type="domain" description="AMP-dependent synthetase/ligase" evidence="5">
    <location>
        <begin position="90"/>
        <end position="284"/>
    </location>
</feature>
<dbReference type="InterPro" id="IPR011880">
    <property type="entry name" value="PA_CoA_ligase"/>
</dbReference>
<dbReference type="PANTHER" id="PTHR43439:SF1">
    <property type="entry name" value="PHENYLACETATE-COENZYME A LIGASE"/>
    <property type="match status" value="1"/>
</dbReference>
<keyword evidence="3 7" id="KW-0436">Ligase</keyword>
<dbReference type="InterPro" id="IPR051414">
    <property type="entry name" value="Adenylate-forming_Reductase"/>
</dbReference>
<gene>
    <name evidence="7" type="ordered locus">Mevan_1590</name>
</gene>
<dbReference type="Gene3D" id="3.30.300.30">
    <property type="match status" value="1"/>
</dbReference>
<dbReference type="RefSeq" id="WP_012066396.1">
    <property type="nucleotide sequence ID" value="NC_009634.1"/>
</dbReference>
<dbReference type="CDD" id="cd05913">
    <property type="entry name" value="PaaK"/>
    <property type="match status" value="1"/>
</dbReference>
<keyword evidence="4" id="KW-0547">Nucleotide-binding</keyword>
<dbReference type="AlphaFoldDB" id="A6USL0"/>
<name>A6USL0_METVS</name>
<dbReference type="Pfam" id="PF00501">
    <property type="entry name" value="AMP-binding"/>
    <property type="match status" value="1"/>
</dbReference>
<dbReference type="Pfam" id="PF14535">
    <property type="entry name" value="AMP-binding_C_2"/>
    <property type="match status" value="1"/>
</dbReference>
<dbReference type="GO" id="GO:0010124">
    <property type="term" value="P:phenylacetate catabolic process"/>
    <property type="evidence" value="ECO:0007669"/>
    <property type="project" value="InterPro"/>
</dbReference>
<dbReference type="SUPFAM" id="SSF56801">
    <property type="entry name" value="Acetyl-CoA synthetase-like"/>
    <property type="match status" value="1"/>
</dbReference>
<dbReference type="GeneID" id="5325279"/>
<dbReference type="eggNOG" id="arCOG02620">
    <property type="taxonomic scope" value="Archaea"/>
</dbReference>
<dbReference type="InterPro" id="IPR042099">
    <property type="entry name" value="ANL_N_sf"/>
</dbReference>
<dbReference type="InterPro" id="IPR028154">
    <property type="entry name" value="AMP-dep_Lig_C"/>
</dbReference>
<dbReference type="Gene3D" id="3.40.50.12780">
    <property type="entry name" value="N-terminal domain of ligase-like"/>
    <property type="match status" value="1"/>
</dbReference>
<feature type="domain" description="AMP-dependent ligase C-terminal" evidence="6">
    <location>
        <begin position="334"/>
        <end position="430"/>
    </location>
</feature>
<dbReference type="HOGENOM" id="CLU_035301_1_1_2"/>
<protein>
    <submittedName>
        <fullName evidence="7">Phenylacetate--CoA ligase</fullName>
        <ecNumber evidence="7">6.2.1.30</ecNumber>
    </submittedName>
</protein>
<dbReference type="Proteomes" id="UP000001107">
    <property type="component" value="Chromosome"/>
</dbReference>
<sequence>MIWNETIECMDREELKELQSKRLIDTVNRIYHNVPFYRKKMQELSIYPEDISGIDDLSKLPFTTKQDLRDNYPFGIFAVPMSEIIRVHASSGTTGKPTVVGYTRRDISMWAEVVARSMSAAGVSKNDFIQIAYGYGLFTGGLGLHYGSENLGATVLPISGGNTQKQIQLMCDFKTSVLACTPSYALYLAEALEESKISLDDINLRVGIFGAEPWTENMRKEIEKKLGLKAIDIYGLSEIMGPGVACECEFQAGLHVNEDHFIPEIVDPLTLKTLSRGNVGELVFTTVTKEGMPLLRYRTRDLTSLNYEKCNCGRTLVRMNKCTGRSDDMLIIRGVNVFPSQIESVLLELSETKPHYLLIVDRINNLDVLEVWVEVEGQFFSDKISMLEQLSKKIKHKIESTLGIGVSIKLVEPKTIERTEGKSKRVIDKRKI</sequence>
<evidence type="ECO:0000256" key="1">
    <source>
        <dbReference type="ARBA" id="ARBA00005211"/>
    </source>
</evidence>
<reference evidence="7" key="1">
    <citation type="submission" date="2007-06" db="EMBL/GenBank/DDBJ databases">
        <title>Complete sequence of Methanococcus vannielii SB.</title>
        <authorList>
            <consortium name="US DOE Joint Genome Institute"/>
            <person name="Copeland A."/>
            <person name="Lucas S."/>
            <person name="Lapidus A."/>
            <person name="Barry K."/>
            <person name="Glavina del Rio T."/>
            <person name="Dalin E."/>
            <person name="Tice H."/>
            <person name="Pitluck S."/>
            <person name="Chain P."/>
            <person name="Malfatti S."/>
            <person name="Shin M."/>
            <person name="Vergez L."/>
            <person name="Schmutz J."/>
            <person name="Larimer F."/>
            <person name="Land M."/>
            <person name="Hauser L."/>
            <person name="Kyrpides N."/>
            <person name="Anderson I."/>
            <person name="Sieprawska-Lupa M."/>
            <person name="Whitman W.B."/>
            <person name="Richardson P."/>
        </authorList>
    </citation>
    <scope>NUCLEOTIDE SEQUENCE [LARGE SCALE GENOMIC DNA]</scope>
    <source>
        <strain evidence="7">SB</strain>
    </source>
</reference>
<accession>A6USL0</accession>
<evidence type="ECO:0000256" key="3">
    <source>
        <dbReference type="ARBA" id="ARBA00022598"/>
    </source>
</evidence>
<organism evidence="7 8">
    <name type="scientific">Methanococcus vannielii (strain ATCC 35089 / DSM 1224 / JCM 13029 / OCM 148 / SB)</name>
    <dbReference type="NCBI Taxonomy" id="406327"/>
    <lineage>
        <taxon>Archaea</taxon>
        <taxon>Methanobacteriati</taxon>
        <taxon>Methanobacteriota</taxon>
        <taxon>Methanomada group</taxon>
        <taxon>Methanococci</taxon>
        <taxon>Methanococcales</taxon>
        <taxon>Methanococcaceae</taxon>
        <taxon>Methanococcus</taxon>
    </lineage>
</organism>
<evidence type="ECO:0000259" key="5">
    <source>
        <dbReference type="Pfam" id="PF00501"/>
    </source>
</evidence>
<proteinExistence type="predicted"/>
<evidence type="ECO:0000256" key="4">
    <source>
        <dbReference type="ARBA" id="ARBA00022741"/>
    </source>
</evidence>
<dbReference type="FunFam" id="3.40.50.12780:FF:000016">
    <property type="entry name" value="Phenylacetate-coenzyme A ligase"/>
    <property type="match status" value="1"/>
</dbReference>
<dbReference type="InterPro" id="IPR045851">
    <property type="entry name" value="AMP-bd_C_sf"/>
</dbReference>
<evidence type="ECO:0000259" key="6">
    <source>
        <dbReference type="Pfam" id="PF14535"/>
    </source>
</evidence>
<dbReference type="PANTHER" id="PTHR43439">
    <property type="entry name" value="PHENYLACETATE-COENZYME A LIGASE"/>
    <property type="match status" value="1"/>
</dbReference>
<evidence type="ECO:0000313" key="8">
    <source>
        <dbReference type="Proteomes" id="UP000001107"/>
    </source>
</evidence>
<comment type="subunit">
    <text evidence="2">Monomer.</text>
</comment>
<dbReference type="InterPro" id="IPR000873">
    <property type="entry name" value="AMP-dep_synth/lig_dom"/>
</dbReference>
<dbReference type="EMBL" id="CP000742">
    <property type="protein sequence ID" value="ABR55482.1"/>
    <property type="molecule type" value="Genomic_DNA"/>
</dbReference>
<comment type="pathway">
    <text evidence="1">Aromatic compound metabolism.</text>
</comment>
<keyword evidence="8" id="KW-1185">Reference proteome</keyword>
<dbReference type="GO" id="GO:0047475">
    <property type="term" value="F:phenylacetate-CoA ligase activity"/>
    <property type="evidence" value="ECO:0007669"/>
    <property type="project" value="UniProtKB-EC"/>
</dbReference>
<dbReference type="FunFam" id="3.30.300.30:FF:000019">
    <property type="entry name" value="Phenylacetate-coenzyme A ligase"/>
    <property type="match status" value="1"/>
</dbReference>